<dbReference type="SUPFAM" id="SSF53244">
    <property type="entry name" value="MurD-like peptide ligases, peptide-binding domain"/>
    <property type="match status" value="1"/>
</dbReference>
<comment type="function">
    <text evidence="7">Cell wall formation. Catalyzes the addition of glutamate to the nucleotide precursor UDP-N-acetylmuramoyl-L-alanine (UMA).</text>
</comment>
<evidence type="ECO:0000256" key="5">
    <source>
        <dbReference type="ARBA" id="ARBA00022741"/>
    </source>
</evidence>
<comment type="catalytic activity">
    <reaction evidence="7">
        <text>UDP-N-acetyl-alpha-D-muramoyl-L-alanine + D-glutamate + ATP = UDP-N-acetyl-alpha-D-muramoyl-L-alanyl-D-glutamate + ADP + phosphate + H(+)</text>
        <dbReference type="Rhea" id="RHEA:16429"/>
        <dbReference type="ChEBI" id="CHEBI:15378"/>
        <dbReference type="ChEBI" id="CHEBI:29986"/>
        <dbReference type="ChEBI" id="CHEBI:30616"/>
        <dbReference type="ChEBI" id="CHEBI:43474"/>
        <dbReference type="ChEBI" id="CHEBI:83898"/>
        <dbReference type="ChEBI" id="CHEBI:83900"/>
        <dbReference type="ChEBI" id="CHEBI:456216"/>
        <dbReference type="EC" id="6.3.2.9"/>
    </reaction>
</comment>
<dbReference type="Pfam" id="PF08245">
    <property type="entry name" value="Mur_ligase_M"/>
    <property type="match status" value="1"/>
</dbReference>
<dbReference type="GO" id="GO:0005737">
    <property type="term" value="C:cytoplasm"/>
    <property type="evidence" value="ECO:0007669"/>
    <property type="project" value="UniProtKB-SubCell"/>
</dbReference>
<dbReference type="PANTHER" id="PTHR43692">
    <property type="entry name" value="UDP-N-ACETYLMURAMOYLALANINE--D-GLUTAMATE LIGASE"/>
    <property type="match status" value="1"/>
</dbReference>
<feature type="domain" description="Mur ligase central" evidence="9">
    <location>
        <begin position="124"/>
        <end position="238"/>
    </location>
</feature>
<dbReference type="GO" id="GO:0071555">
    <property type="term" value="P:cell wall organization"/>
    <property type="evidence" value="ECO:0007669"/>
    <property type="project" value="UniProtKB-KW"/>
</dbReference>
<feature type="domain" description="Mur ligase C-terminal" evidence="8">
    <location>
        <begin position="315"/>
        <end position="432"/>
    </location>
</feature>
<gene>
    <name evidence="10" type="ORF">A2121_03150</name>
</gene>
<evidence type="ECO:0000256" key="1">
    <source>
        <dbReference type="ARBA" id="ARBA00004496"/>
    </source>
</evidence>
<dbReference type="Proteomes" id="UP000176484">
    <property type="component" value="Unassembled WGS sequence"/>
</dbReference>
<dbReference type="UniPathway" id="UPA00219"/>
<dbReference type="Gene3D" id="3.40.50.720">
    <property type="entry name" value="NAD(P)-binding Rossmann-like Domain"/>
    <property type="match status" value="1"/>
</dbReference>
<keyword evidence="7" id="KW-0961">Cell wall biogenesis/degradation</keyword>
<evidence type="ECO:0000313" key="11">
    <source>
        <dbReference type="Proteomes" id="UP000176484"/>
    </source>
</evidence>
<dbReference type="GO" id="GO:0051301">
    <property type="term" value="P:cell division"/>
    <property type="evidence" value="ECO:0007669"/>
    <property type="project" value="UniProtKB-KW"/>
</dbReference>
<accession>A0A1F6TLV2</accession>
<sequence>MLINNFGKFFKGKKITVMGLGILGRGLGYTKFLAECGADLIVTDLKSKKQLTTSIKALESFKNIKFILGKHRLQDFRNRDMILKNPGVPLDSIFIKEARENGIPVEMDVSLFAKCAPEVMLVGVTGTRGKSMTTALIYEILKQNEDFLKRKIYIGGNVRGVATLPLLEKVKLGDVLVCELDSWQLQGFGDSKISPHISVFTSFMPDHMNYYKDSMKKYFDDKANIFKYQTSGDVLIVRPHVKKIIPLGHSRTGEAKKIKSKLIVADVKSITDYRFIVPGEHQRENLACAIEVAKQFKIPTSNIRRAVKNFKGLEGRLQYIKAIKGVKIYNDNNATTPEATIAGIRALMENKKEGKIILIGGGADKNLDLGLYVNVVNTFCKALILIPGTGTDKLISNFKFLIPKKNAKDLKEAVKTALGLASRGDAILFSPAFASFGMFNNEYERNDLFMKIIKRIN</sequence>
<organism evidence="10 11">
    <name type="scientific">Candidatus Nomurabacteria bacterium GWB1_40_6</name>
    <dbReference type="NCBI Taxonomy" id="1801727"/>
    <lineage>
        <taxon>Bacteria</taxon>
        <taxon>Candidatus Nomuraibacteriota</taxon>
    </lineage>
</organism>
<keyword evidence="6" id="KW-0067">ATP-binding</keyword>
<evidence type="ECO:0000256" key="2">
    <source>
        <dbReference type="ARBA" id="ARBA00004752"/>
    </source>
</evidence>
<dbReference type="InterPro" id="IPR004101">
    <property type="entry name" value="Mur_ligase_C"/>
</dbReference>
<keyword evidence="4 10" id="KW-0436">Ligase</keyword>
<dbReference type="GO" id="GO:0009252">
    <property type="term" value="P:peptidoglycan biosynthetic process"/>
    <property type="evidence" value="ECO:0007669"/>
    <property type="project" value="UniProtKB-UniPathway"/>
</dbReference>
<evidence type="ECO:0000256" key="4">
    <source>
        <dbReference type="ARBA" id="ARBA00022598"/>
    </source>
</evidence>
<evidence type="ECO:0000256" key="7">
    <source>
        <dbReference type="RuleBase" id="RU003664"/>
    </source>
</evidence>
<proteinExistence type="predicted"/>
<dbReference type="PANTHER" id="PTHR43692:SF1">
    <property type="entry name" value="UDP-N-ACETYLMURAMOYLALANINE--D-GLUTAMATE LIGASE"/>
    <property type="match status" value="1"/>
</dbReference>
<dbReference type="Pfam" id="PF02875">
    <property type="entry name" value="Mur_ligase_C"/>
    <property type="match status" value="1"/>
</dbReference>
<dbReference type="Gene3D" id="3.40.1190.10">
    <property type="entry name" value="Mur-like, catalytic domain"/>
    <property type="match status" value="1"/>
</dbReference>
<keyword evidence="3" id="KW-0963">Cytoplasm</keyword>
<dbReference type="InterPro" id="IPR005762">
    <property type="entry name" value="MurD"/>
</dbReference>
<dbReference type="EMBL" id="MFTD01000032">
    <property type="protein sequence ID" value="OGI46066.1"/>
    <property type="molecule type" value="Genomic_DNA"/>
</dbReference>
<dbReference type="SUPFAM" id="SSF53623">
    <property type="entry name" value="MurD-like peptide ligases, catalytic domain"/>
    <property type="match status" value="1"/>
</dbReference>
<dbReference type="GO" id="GO:0005524">
    <property type="term" value="F:ATP binding"/>
    <property type="evidence" value="ECO:0007669"/>
    <property type="project" value="UniProtKB-KW"/>
</dbReference>
<dbReference type="GO" id="GO:0008360">
    <property type="term" value="P:regulation of cell shape"/>
    <property type="evidence" value="ECO:0007669"/>
    <property type="project" value="UniProtKB-KW"/>
</dbReference>
<keyword evidence="7" id="KW-0132">Cell division</keyword>
<evidence type="ECO:0000259" key="9">
    <source>
        <dbReference type="Pfam" id="PF08245"/>
    </source>
</evidence>
<protein>
    <recommendedName>
        <fullName evidence="7">UDP-N-acetylmuramoylalanine--D-glutamate ligase</fullName>
        <ecNumber evidence="7">6.3.2.9</ecNumber>
    </recommendedName>
</protein>
<evidence type="ECO:0000313" key="10">
    <source>
        <dbReference type="EMBL" id="OGI46066.1"/>
    </source>
</evidence>
<dbReference type="InterPro" id="IPR036615">
    <property type="entry name" value="Mur_ligase_C_dom_sf"/>
</dbReference>
<evidence type="ECO:0000259" key="8">
    <source>
        <dbReference type="Pfam" id="PF02875"/>
    </source>
</evidence>
<dbReference type="Gene3D" id="3.90.190.20">
    <property type="entry name" value="Mur ligase, C-terminal domain"/>
    <property type="match status" value="1"/>
</dbReference>
<keyword evidence="7" id="KW-0573">Peptidoglycan synthesis</keyword>
<evidence type="ECO:0000256" key="3">
    <source>
        <dbReference type="ARBA" id="ARBA00022490"/>
    </source>
</evidence>
<dbReference type="InterPro" id="IPR036565">
    <property type="entry name" value="Mur-like_cat_sf"/>
</dbReference>
<dbReference type="Pfam" id="PF21799">
    <property type="entry name" value="MurD-like_N"/>
    <property type="match status" value="1"/>
</dbReference>
<dbReference type="AlphaFoldDB" id="A0A1F6TLV2"/>
<dbReference type="NCBIfam" id="TIGR01087">
    <property type="entry name" value="murD"/>
    <property type="match status" value="1"/>
</dbReference>
<dbReference type="EC" id="6.3.2.9" evidence="7"/>
<comment type="caution">
    <text evidence="10">The sequence shown here is derived from an EMBL/GenBank/DDBJ whole genome shotgun (WGS) entry which is preliminary data.</text>
</comment>
<dbReference type="SUPFAM" id="SSF51984">
    <property type="entry name" value="MurCD N-terminal domain"/>
    <property type="match status" value="1"/>
</dbReference>
<comment type="pathway">
    <text evidence="2 7">Cell wall biogenesis; peptidoglycan biosynthesis.</text>
</comment>
<comment type="subcellular location">
    <subcellularLocation>
        <location evidence="1 7">Cytoplasm</location>
    </subcellularLocation>
</comment>
<reference evidence="10 11" key="1">
    <citation type="journal article" date="2016" name="Nat. Commun.">
        <title>Thousands of microbial genomes shed light on interconnected biogeochemical processes in an aquifer system.</title>
        <authorList>
            <person name="Anantharaman K."/>
            <person name="Brown C.T."/>
            <person name="Hug L.A."/>
            <person name="Sharon I."/>
            <person name="Castelle C.J."/>
            <person name="Probst A.J."/>
            <person name="Thomas B.C."/>
            <person name="Singh A."/>
            <person name="Wilkins M.J."/>
            <person name="Karaoz U."/>
            <person name="Brodie E.L."/>
            <person name="Williams K.H."/>
            <person name="Hubbard S.S."/>
            <person name="Banfield J.F."/>
        </authorList>
    </citation>
    <scope>NUCLEOTIDE SEQUENCE [LARGE SCALE GENOMIC DNA]</scope>
</reference>
<dbReference type="InterPro" id="IPR013221">
    <property type="entry name" value="Mur_ligase_cen"/>
</dbReference>
<name>A0A1F6TLV2_9BACT</name>
<keyword evidence="7" id="KW-0131">Cell cycle</keyword>
<dbReference type="GO" id="GO:0008764">
    <property type="term" value="F:UDP-N-acetylmuramoylalanine-D-glutamate ligase activity"/>
    <property type="evidence" value="ECO:0007669"/>
    <property type="project" value="UniProtKB-EC"/>
</dbReference>
<keyword evidence="5" id="KW-0547">Nucleotide-binding</keyword>
<keyword evidence="7" id="KW-0133">Cell shape</keyword>
<evidence type="ECO:0000256" key="6">
    <source>
        <dbReference type="ARBA" id="ARBA00022840"/>
    </source>
</evidence>